<dbReference type="PANTHER" id="PTHR31111:SF138">
    <property type="entry name" value="F-BOX ASSOCIATED DOMAIN-CONTAINING PROTEIN"/>
    <property type="match status" value="1"/>
</dbReference>
<evidence type="ECO:0000259" key="1">
    <source>
        <dbReference type="Pfam" id="PF08268"/>
    </source>
</evidence>
<dbReference type="AlphaFoldDB" id="A0A1J6I8M3"/>
<dbReference type="Proteomes" id="UP000187609">
    <property type="component" value="Unassembled WGS sequence"/>
</dbReference>
<organism evidence="2 3">
    <name type="scientific">Nicotiana attenuata</name>
    <name type="common">Coyote tobacco</name>
    <dbReference type="NCBI Taxonomy" id="49451"/>
    <lineage>
        <taxon>Eukaryota</taxon>
        <taxon>Viridiplantae</taxon>
        <taxon>Streptophyta</taxon>
        <taxon>Embryophyta</taxon>
        <taxon>Tracheophyta</taxon>
        <taxon>Spermatophyta</taxon>
        <taxon>Magnoliopsida</taxon>
        <taxon>eudicotyledons</taxon>
        <taxon>Gunneridae</taxon>
        <taxon>Pentapetalae</taxon>
        <taxon>asterids</taxon>
        <taxon>lamiids</taxon>
        <taxon>Solanales</taxon>
        <taxon>Solanaceae</taxon>
        <taxon>Nicotianoideae</taxon>
        <taxon>Nicotianeae</taxon>
        <taxon>Nicotiana</taxon>
    </lineage>
</organism>
<gene>
    <name evidence="2" type="ORF">A4A49_53764</name>
</gene>
<feature type="domain" description="F-box associated beta-propeller type 3" evidence="1">
    <location>
        <begin position="27"/>
        <end position="254"/>
    </location>
</feature>
<sequence length="289" mass="33965">MDHKVSLFHISTCEVMNLPLSSLNLELTRRIWYALGFDPIDNVYKLLKLCLIQKPDEPHPYRYRNRYDEYGLVCDNEYELVCEILTLETSLTSKLKWREIDVSYYLSKFSCVKGQSYYVNGVIFWKFCTERTSDEIVAFDVHKENFTTIELPRLAPTRRFGQYGGNLALSYTHTPSYDPWILDIWVLENHEKTLWTKVTINLPKEVQKYFDEATPIGNFPSGELLLLCFERQKMEGTFFTYDAIKKKFTKLMIELPRSLALARRTGYPAHMSCLFDNIMFNNAALDNLF</sequence>
<protein>
    <recommendedName>
        <fullName evidence="1">F-box associated beta-propeller type 3 domain-containing protein</fullName>
    </recommendedName>
</protein>
<comment type="caution">
    <text evidence="2">The sequence shown here is derived from an EMBL/GenBank/DDBJ whole genome shotgun (WGS) entry which is preliminary data.</text>
</comment>
<dbReference type="InterPro" id="IPR013187">
    <property type="entry name" value="F-box-assoc_dom_typ3"/>
</dbReference>
<dbReference type="Pfam" id="PF08268">
    <property type="entry name" value="FBA_3"/>
    <property type="match status" value="1"/>
</dbReference>
<dbReference type="InterPro" id="IPR017451">
    <property type="entry name" value="F-box-assoc_interact_dom"/>
</dbReference>
<evidence type="ECO:0000313" key="3">
    <source>
        <dbReference type="Proteomes" id="UP000187609"/>
    </source>
</evidence>
<reference evidence="2" key="1">
    <citation type="submission" date="2016-11" db="EMBL/GenBank/DDBJ databases">
        <title>The genome of Nicotiana attenuata.</title>
        <authorList>
            <person name="Xu S."/>
            <person name="Brockmoeller T."/>
            <person name="Gaquerel E."/>
            <person name="Navarro A."/>
            <person name="Kuhl H."/>
            <person name="Gase K."/>
            <person name="Ling Z."/>
            <person name="Zhou W."/>
            <person name="Kreitzer C."/>
            <person name="Stanke M."/>
            <person name="Tang H."/>
            <person name="Lyons E."/>
            <person name="Pandey P."/>
            <person name="Pandey S.P."/>
            <person name="Timmermann B."/>
            <person name="Baldwin I.T."/>
        </authorList>
    </citation>
    <scope>NUCLEOTIDE SEQUENCE [LARGE SCALE GENOMIC DNA]</scope>
    <source>
        <strain evidence="2">UT</strain>
    </source>
</reference>
<evidence type="ECO:0000313" key="2">
    <source>
        <dbReference type="EMBL" id="OIS96895.1"/>
    </source>
</evidence>
<dbReference type="OMA" id="FHISTCE"/>
<accession>A0A1J6I8M3</accession>
<dbReference type="OrthoDB" id="687122at2759"/>
<dbReference type="Gramene" id="OIS96895">
    <property type="protein sequence ID" value="OIS96895"/>
    <property type="gene ID" value="A4A49_53764"/>
</dbReference>
<name>A0A1J6I8M3_NICAT</name>
<dbReference type="PANTHER" id="PTHR31111">
    <property type="entry name" value="BNAA05G37150D PROTEIN-RELATED"/>
    <property type="match status" value="1"/>
</dbReference>
<dbReference type="SMR" id="A0A1J6I8M3"/>
<dbReference type="NCBIfam" id="TIGR01640">
    <property type="entry name" value="F_box_assoc_1"/>
    <property type="match status" value="1"/>
</dbReference>
<proteinExistence type="predicted"/>
<dbReference type="KEGG" id="nau:109235007"/>
<keyword evidence="3" id="KW-1185">Reference proteome</keyword>
<dbReference type="EMBL" id="MJEQ01037193">
    <property type="protein sequence ID" value="OIS96895.1"/>
    <property type="molecule type" value="Genomic_DNA"/>
</dbReference>